<dbReference type="SUPFAM" id="SSF52218">
    <property type="entry name" value="Flavoproteins"/>
    <property type="match status" value="1"/>
</dbReference>
<dbReference type="Pfam" id="PF19583">
    <property type="entry name" value="ODP"/>
    <property type="match status" value="1"/>
</dbReference>
<comment type="similarity">
    <text evidence="2">In the N-terminal section; belongs to the zinc metallo-hydrolase group 3 family.</text>
</comment>
<feature type="domain" description="Flavodoxin-like" evidence="3">
    <location>
        <begin position="251"/>
        <end position="390"/>
    </location>
</feature>
<dbReference type="PROSITE" id="PS50902">
    <property type="entry name" value="FLAVODOXIN_LIKE"/>
    <property type="match status" value="1"/>
</dbReference>
<dbReference type="GO" id="GO:0010181">
    <property type="term" value="F:FMN binding"/>
    <property type="evidence" value="ECO:0007669"/>
    <property type="project" value="InterPro"/>
</dbReference>
<organism evidence="4 5">
    <name type="scientific">Aquipluma nitroreducens</name>
    <dbReference type="NCBI Taxonomy" id="2010828"/>
    <lineage>
        <taxon>Bacteria</taxon>
        <taxon>Pseudomonadati</taxon>
        <taxon>Bacteroidota</taxon>
        <taxon>Bacteroidia</taxon>
        <taxon>Marinilabiliales</taxon>
        <taxon>Prolixibacteraceae</taxon>
        <taxon>Aquipluma</taxon>
    </lineage>
</organism>
<dbReference type="InterPro" id="IPR036866">
    <property type="entry name" value="RibonucZ/Hydroxyglut_hydro"/>
</dbReference>
<dbReference type="InterPro" id="IPR001226">
    <property type="entry name" value="Flavodoxin_CS"/>
</dbReference>
<dbReference type="PANTHER" id="PTHR43717:SF1">
    <property type="entry name" value="ANAEROBIC NITRIC OXIDE REDUCTASE FLAVORUBREDOXIN"/>
    <property type="match status" value="1"/>
</dbReference>
<dbReference type="SMART" id="SM00849">
    <property type="entry name" value="Lactamase_B"/>
    <property type="match status" value="1"/>
</dbReference>
<dbReference type="PANTHER" id="PTHR43717">
    <property type="entry name" value="ANAEROBIC NITRIC OXIDE REDUCTASE FLAVORUBREDOXIN"/>
    <property type="match status" value="1"/>
</dbReference>
<dbReference type="Pfam" id="PF00258">
    <property type="entry name" value="Flavodoxin_1"/>
    <property type="match status" value="1"/>
</dbReference>
<dbReference type="InterPro" id="IPR016440">
    <property type="entry name" value="Rubredoxin-O_OxRdtase"/>
</dbReference>
<comment type="cofactor">
    <cofactor evidence="1">
        <name>FMN</name>
        <dbReference type="ChEBI" id="CHEBI:58210"/>
    </cofactor>
</comment>
<dbReference type="SUPFAM" id="SSF56281">
    <property type="entry name" value="Metallo-hydrolase/oxidoreductase"/>
    <property type="match status" value="1"/>
</dbReference>
<dbReference type="KEGG" id="anf:AQPE_1199"/>
<dbReference type="InterPro" id="IPR029039">
    <property type="entry name" value="Flavoprotein-like_sf"/>
</dbReference>
<evidence type="ECO:0000256" key="2">
    <source>
        <dbReference type="ARBA" id="ARBA00007121"/>
    </source>
</evidence>
<protein>
    <submittedName>
        <fullName evidence="4">Alkyldihydroxyacetonephosphate synthase</fullName>
    </submittedName>
</protein>
<dbReference type="Gene3D" id="3.60.15.10">
    <property type="entry name" value="Ribonuclease Z/Hydroxyacylglutathione hydrolase-like"/>
    <property type="match status" value="1"/>
</dbReference>
<dbReference type="CDD" id="cd07709">
    <property type="entry name" value="flavodiiron_proteins_MBL-fold"/>
    <property type="match status" value="1"/>
</dbReference>
<evidence type="ECO:0000256" key="1">
    <source>
        <dbReference type="ARBA" id="ARBA00001917"/>
    </source>
</evidence>
<dbReference type="InterPro" id="IPR045761">
    <property type="entry name" value="ODP_dom"/>
</dbReference>
<evidence type="ECO:0000313" key="4">
    <source>
        <dbReference type="EMBL" id="BBE17051.1"/>
    </source>
</evidence>
<dbReference type="GO" id="GO:0016491">
    <property type="term" value="F:oxidoreductase activity"/>
    <property type="evidence" value="ECO:0007669"/>
    <property type="project" value="InterPro"/>
</dbReference>
<dbReference type="GO" id="GO:0046872">
    <property type="term" value="F:metal ion binding"/>
    <property type="evidence" value="ECO:0007669"/>
    <property type="project" value="InterPro"/>
</dbReference>
<proteinExistence type="inferred from homology"/>
<keyword evidence="5" id="KW-1185">Reference proteome</keyword>
<dbReference type="EMBL" id="AP018694">
    <property type="protein sequence ID" value="BBE17051.1"/>
    <property type="molecule type" value="Genomic_DNA"/>
</dbReference>
<dbReference type="RefSeq" id="WP_318350075.1">
    <property type="nucleotide sequence ID" value="NZ_AP018694.1"/>
</dbReference>
<dbReference type="Gene3D" id="3.40.50.360">
    <property type="match status" value="1"/>
</dbReference>
<dbReference type="PIRSF" id="PIRSF005243">
    <property type="entry name" value="ROO"/>
    <property type="match status" value="1"/>
</dbReference>
<sequence>MHRVNLAENIYYVGFNDRKTHLFENIWPIPKGVSYNSYLIVDEKIALIDTVERSYIDDYLDQIEVLTEGRPVDYLIINHMEPDHSGALKAVISKYPNITLVGNKKTFEMAQNFYQVTQQNIEVYDDSELSLGKTNLQFTTIPMVHWPETMVTFESTNKILFTGDACGSYGTLDGGIFDDELDYTQYDEEIVRYFSNIVGKYCAHTQRALKKIAKYEIKMIAATHGMIWRSHIDFILDKYEKLSTYQTEPGAVIVYGSMYGNTAKMAEIIARQLAVRGIKNIRVYDSSKTHPSFIISDIFKYKALILGSAAYNNAMFPTVETLLTTIKHMGIKDHLLGIFGSFSWNGGGVKNLEKFAEEIKWEVVGQPLEEKGAMKPDHFSRYVDLANAIADKILA</sequence>
<dbReference type="GO" id="GO:0009055">
    <property type="term" value="F:electron transfer activity"/>
    <property type="evidence" value="ECO:0007669"/>
    <property type="project" value="InterPro"/>
</dbReference>
<dbReference type="InterPro" id="IPR008254">
    <property type="entry name" value="Flavodoxin/NO_synth"/>
</dbReference>
<dbReference type="PROSITE" id="PS00201">
    <property type="entry name" value="FLAVODOXIN"/>
    <property type="match status" value="1"/>
</dbReference>
<evidence type="ECO:0000313" key="5">
    <source>
        <dbReference type="Proteomes" id="UP001193389"/>
    </source>
</evidence>
<dbReference type="Proteomes" id="UP001193389">
    <property type="component" value="Chromosome"/>
</dbReference>
<evidence type="ECO:0000259" key="3">
    <source>
        <dbReference type="PROSITE" id="PS50902"/>
    </source>
</evidence>
<reference evidence="4" key="1">
    <citation type="journal article" date="2020" name="Int. J. Syst. Evol. Microbiol.">
        <title>Aquipluma nitroreducens gen. nov. sp. nov., a novel facultatively anaerobic bacterium isolated from a freshwater lake.</title>
        <authorList>
            <person name="Watanabe M."/>
            <person name="Kojima H."/>
            <person name="Fukui M."/>
        </authorList>
    </citation>
    <scope>NUCLEOTIDE SEQUENCE</scope>
    <source>
        <strain evidence="4">MeG22</strain>
    </source>
</reference>
<dbReference type="AlphaFoldDB" id="A0A5K7S665"/>
<gene>
    <name evidence="4" type="ORF">AQPE_1199</name>
</gene>
<dbReference type="InterPro" id="IPR001279">
    <property type="entry name" value="Metallo-B-lactamas"/>
</dbReference>
<accession>A0A5K7S665</accession>
<name>A0A5K7S665_9BACT</name>